<comment type="caution">
    <text evidence="2">The sequence shown here is derived from an EMBL/GenBank/DDBJ whole genome shotgun (WGS) entry which is preliminary data.</text>
</comment>
<proteinExistence type="predicted"/>
<dbReference type="Proteomes" id="UP000322524">
    <property type="component" value="Unassembled WGS sequence"/>
</dbReference>
<accession>A0A5D4SXK8</accession>
<dbReference type="OrthoDB" id="2951164at2"/>
<dbReference type="AlphaFoldDB" id="A0A5D4SXK8"/>
<sequence>MNLHTKVHPNDLRQAINLYECCFSCLNRARMEMYRENLDESERWMIEFQRCKKELDQLMEKKNLKDRMEKLVKDMQEQGYKVEIQVWKGRSEYAN</sequence>
<feature type="coiled-coil region" evidence="1">
    <location>
        <begin position="41"/>
        <end position="78"/>
    </location>
</feature>
<reference evidence="2 3" key="1">
    <citation type="submission" date="2019-08" db="EMBL/GenBank/DDBJ databases">
        <title>Bacillus genomes from the desert of Cuatro Cienegas, Coahuila.</title>
        <authorList>
            <person name="Olmedo-Alvarez G."/>
        </authorList>
    </citation>
    <scope>NUCLEOTIDE SEQUENCE [LARGE SCALE GENOMIC DNA]</scope>
    <source>
        <strain evidence="2 3">CH28_1T</strain>
    </source>
</reference>
<keyword evidence="1" id="KW-0175">Coiled coil</keyword>
<dbReference type="RefSeq" id="WP_148989170.1">
    <property type="nucleotide sequence ID" value="NZ_VTEV01000006.1"/>
</dbReference>
<evidence type="ECO:0000313" key="3">
    <source>
        <dbReference type="Proteomes" id="UP000322524"/>
    </source>
</evidence>
<organism evidence="2 3">
    <name type="scientific">Sutcliffiella horikoshii</name>
    <dbReference type="NCBI Taxonomy" id="79883"/>
    <lineage>
        <taxon>Bacteria</taxon>
        <taxon>Bacillati</taxon>
        <taxon>Bacillota</taxon>
        <taxon>Bacilli</taxon>
        <taxon>Bacillales</taxon>
        <taxon>Bacillaceae</taxon>
        <taxon>Sutcliffiella</taxon>
    </lineage>
</organism>
<protein>
    <submittedName>
        <fullName evidence="2">Uncharacterized protein</fullName>
    </submittedName>
</protein>
<evidence type="ECO:0000256" key="1">
    <source>
        <dbReference type="SAM" id="Coils"/>
    </source>
</evidence>
<evidence type="ECO:0000313" key="2">
    <source>
        <dbReference type="EMBL" id="TYS67028.1"/>
    </source>
</evidence>
<dbReference type="STRING" id="79883.GCA_001636495_01567"/>
<name>A0A5D4SXK8_9BACI</name>
<dbReference type="EMBL" id="VTEV01000006">
    <property type="protein sequence ID" value="TYS67028.1"/>
    <property type="molecule type" value="Genomic_DNA"/>
</dbReference>
<gene>
    <name evidence="2" type="ORF">FZC76_15990</name>
</gene>